<dbReference type="GeneID" id="117535718"/>
<protein>
    <submittedName>
        <fullName evidence="3">Uncharacterized protein LOC117535718</fullName>
    </submittedName>
</protein>
<proteinExistence type="predicted"/>
<keyword evidence="2" id="KW-1185">Reference proteome</keyword>
<dbReference type="OrthoDB" id="8902801at2759"/>
<evidence type="ECO:0000256" key="1">
    <source>
        <dbReference type="SAM" id="MobiDB-lite"/>
    </source>
</evidence>
<reference evidence="3" key="1">
    <citation type="submission" date="2025-08" db="UniProtKB">
        <authorList>
            <consortium name="RefSeq"/>
        </authorList>
    </citation>
    <scope>IDENTIFICATION</scope>
</reference>
<dbReference type="AlphaFoldDB" id="A0A6P8TCD8"/>
<feature type="region of interest" description="Disordered" evidence="1">
    <location>
        <begin position="79"/>
        <end position="117"/>
    </location>
</feature>
<evidence type="ECO:0000313" key="3">
    <source>
        <dbReference type="RefSeq" id="XP_034056132.1"/>
    </source>
</evidence>
<sequence length="236" mass="26111">MCGAVFAARLKTYIVTRGATPEDQGEGSEWQRGPEFLVRPLEEWPMKSAVEVATGARESVGKLQRKAFSVILTRAQSNKTPIHDDTSGKDAEAEESLVKVGGSPETSEREEASVLTERRPEGKFRSIAVLNLVKPERFSSLARLCGVVAWVRRAAEKWLTKRGRAAGQAKWEARVLDNRKVKPVPLRGNLASGSLKIPKWRTKKKKPPQTPPPEQGYLGWWPPWVIRPGGQVGGVL</sequence>
<feature type="compositionally biased region" description="Basic and acidic residues" evidence="1">
    <location>
        <begin position="81"/>
        <end position="91"/>
    </location>
</feature>
<organism evidence="2 3">
    <name type="scientific">Gymnodraco acuticeps</name>
    <name type="common">Antarctic dragonfish</name>
    <dbReference type="NCBI Taxonomy" id="8218"/>
    <lineage>
        <taxon>Eukaryota</taxon>
        <taxon>Metazoa</taxon>
        <taxon>Chordata</taxon>
        <taxon>Craniata</taxon>
        <taxon>Vertebrata</taxon>
        <taxon>Euteleostomi</taxon>
        <taxon>Actinopterygii</taxon>
        <taxon>Neopterygii</taxon>
        <taxon>Teleostei</taxon>
        <taxon>Neoteleostei</taxon>
        <taxon>Acanthomorphata</taxon>
        <taxon>Eupercaria</taxon>
        <taxon>Perciformes</taxon>
        <taxon>Notothenioidei</taxon>
        <taxon>Bathydraconidae</taxon>
        <taxon>Gymnodraco</taxon>
    </lineage>
</organism>
<dbReference type="InParanoid" id="A0A6P8TCD8"/>
<feature type="compositionally biased region" description="Basic and acidic residues" evidence="1">
    <location>
        <begin position="106"/>
        <end position="117"/>
    </location>
</feature>
<gene>
    <name evidence="3" type="primary">LOC117535718</name>
</gene>
<dbReference type="Proteomes" id="UP000515161">
    <property type="component" value="Unplaced"/>
</dbReference>
<evidence type="ECO:0000313" key="2">
    <source>
        <dbReference type="Proteomes" id="UP000515161"/>
    </source>
</evidence>
<accession>A0A6P8TCD8</accession>
<dbReference type="RefSeq" id="XP_034056132.1">
    <property type="nucleotide sequence ID" value="XM_034200241.1"/>
</dbReference>
<dbReference type="KEGG" id="gacu:117535718"/>
<name>A0A6P8TCD8_GYMAC</name>